<dbReference type="Gene3D" id="2.40.170.20">
    <property type="entry name" value="TonB-dependent receptor, beta-barrel domain"/>
    <property type="match status" value="1"/>
</dbReference>
<name>A0A382XHC8_9ZZZZ</name>
<dbReference type="EMBL" id="UINC01167627">
    <property type="protein sequence ID" value="SVD70239.1"/>
    <property type="molecule type" value="Genomic_DNA"/>
</dbReference>
<sequence>IPKVGLEWSLTNDVMVYGIYSEGYRVGGTNRGRGMGKGGPTLPVVYDSDTLKNVELGVKSQFMDGRLQVNAVYYSMNWENMQLEVVDPSTNLGIPWQMVVANVGDAEVTGYDIDMKAAIGNNIEVGYNRTVINDADVKAPAFFEEPRVPGGQIASGLDPSQALPMFADVSYSLYVQIAGIKLFGGESSLRFQHSYVGTSLNQLTDGFTSPRLSQGDYAISDAIFSMDMDGWRAQLYIKNIGDERGISYEDTQHFDQLWGDASSNVIRPRS</sequence>
<dbReference type="GO" id="GO:0009279">
    <property type="term" value="C:cell outer membrane"/>
    <property type="evidence" value="ECO:0007669"/>
    <property type="project" value="UniProtKB-SubCell"/>
</dbReference>
<comment type="subcellular location">
    <subcellularLocation>
        <location evidence="1">Cell outer membrane</location>
        <topology evidence="1">Multi-pass membrane protein</topology>
    </subcellularLocation>
</comment>
<keyword evidence="6" id="KW-0406">Ion transport</keyword>
<evidence type="ECO:0000256" key="7">
    <source>
        <dbReference type="ARBA" id="ARBA00023077"/>
    </source>
</evidence>
<gene>
    <name evidence="11" type="ORF">METZ01_LOCUS423093</name>
</gene>
<evidence type="ECO:0000313" key="11">
    <source>
        <dbReference type="EMBL" id="SVD70239.1"/>
    </source>
</evidence>
<evidence type="ECO:0000256" key="6">
    <source>
        <dbReference type="ARBA" id="ARBA00023065"/>
    </source>
</evidence>
<keyword evidence="3" id="KW-0410">Iron transport</keyword>
<evidence type="ECO:0000256" key="3">
    <source>
        <dbReference type="ARBA" id="ARBA00022496"/>
    </source>
</evidence>
<feature type="domain" description="TonB-dependent receptor-like beta-barrel" evidence="10">
    <location>
        <begin position="2"/>
        <end position="240"/>
    </location>
</feature>
<evidence type="ECO:0000256" key="8">
    <source>
        <dbReference type="ARBA" id="ARBA00023136"/>
    </source>
</evidence>
<accession>A0A382XHC8</accession>
<evidence type="ECO:0000256" key="5">
    <source>
        <dbReference type="ARBA" id="ARBA00023004"/>
    </source>
</evidence>
<evidence type="ECO:0000256" key="2">
    <source>
        <dbReference type="ARBA" id="ARBA00022448"/>
    </source>
</evidence>
<dbReference type="InterPro" id="IPR036942">
    <property type="entry name" value="Beta-barrel_TonB_sf"/>
</dbReference>
<organism evidence="11">
    <name type="scientific">marine metagenome</name>
    <dbReference type="NCBI Taxonomy" id="408172"/>
    <lineage>
        <taxon>unclassified sequences</taxon>
        <taxon>metagenomes</taxon>
        <taxon>ecological metagenomes</taxon>
    </lineage>
</organism>
<feature type="non-terminal residue" evidence="11">
    <location>
        <position position="1"/>
    </location>
</feature>
<keyword evidence="4" id="KW-0812">Transmembrane</keyword>
<feature type="non-terminal residue" evidence="11">
    <location>
        <position position="270"/>
    </location>
</feature>
<evidence type="ECO:0000256" key="1">
    <source>
        <dbReference type="ARBA" id="ARBA00004571"/>
    </source>
</evidence>
<keyword evidence="8" id="KW-0472">Membrane</keyword>
<dbReference type="Pfam" id="PF00593">
    <property type="entry name" value="TonB_dep_Rec_b-barrel"/>
    <property type="match status" value="1"/>
</dbReference>
<dbReference type="PANTHER" id="PTHR32552">
    <property type="entry name" value="FERRICHROME IRON RECEPTOR-RELATED"/>
    <property type="match status" value="1"/>
</dbReference>
<dbReference type="AlphaFoldDB" id="A0A382XHC8"/>
<keyword evidence="7" id="KW-0798">TonB box</keyword>
<keyword evidence="2" id="KW-0813">Transport</keyword>
<reference evidence="11" key="1">
    <citation type="submission" date="2018-05" db="EMBL/GenBank/DDBJ databases">
        <authorList>
            <person name="Lanie J.A."/>
            <person name="Ng W.-L."/>
            <person name="Kazmierczak K.M."/>
            <person name="Andrzejewski T.M."/>
            <person name="Davidsen T.M."/>
            <person name="Wayne K.J."/>
            <person name="Tettelin H."/>
            <person name="Glass J.I."/>
            <person name="Rusch D."/>
            <person name="Podicherti R."/>
            <person name="Tsui H.-C.T."/>
            <person name="Winkler M.E."/>
        </authorList>
    </citation>
    <scope>NUCLEOTIDE SEQUENCE</scope>
</reference>
<keyword evidence="9" id="KW-0998">Cell outer membrane</keyword>
<evidence type="ECO:0000256" key="4">
    <source>
        <dbReference type="ARBA" id="ARBA00022692"/>
    </source>
</evidence>
<dbReference type="GO" id="GO:0006826">
    <property type="term" value="P:iron ion transport"/>
    <property type="evidence" value="ECO:0007669"/>
    <property type="project" value="UniProtKB-KW"/>
</dbReference>
<keyword evidence="5" id="KW-0408">Iron</keyword>
<evidence type="ECO:0000259" key="10">
    <source>
        <dbReference type="Pfam" id="PF00593"/>
    </source>
</evidence>
<dbReference type="PANTHER" id="PTHR32552:SF81">
    <property type="entry name" value="TONB-DEPENDENT OUTER MEMBRANE RECEPTOR"/>
    <property type="match status" value="1"/>
</dbReference>
<evidence type="ECO:0000256" key="9">
    <source>
        <dbReference type="ARBA" id="ARBA00023237"/>
    </source>
</evidence>
<dbReference type="InterPro" id="IPR039426">
    <property type="entry name" value="TonB-dep_rcpt-like"/>
</dbReference>
<dbReference type="InterPro" id="IPR000531">
    <property type="entry name" value="Beta-barrel_TonB"/>
</dbReference>
<protein>
    <recommendedName>
        <fullName evidence="10">TonB-dependent receptor-like beta-barrel domain-containing protein</fullName>
    </recommendedName>
</protein>
<dbReference type="SUPFAM" id="SSF56935">
    <property type="entry name" value="Porins"/>
    <property type="match status" value="1"/>
</dbReference>
<proteinExistence type="predicted"/>